<dbReference type="Pfam" id="PF13649">
    <property type="entry name" value="Methyltransf_25"/>
    <property type="match status" value="1"/>
</dbReference>
<organism evidence="2 3">
    <name type="scientific">Candidatus Curtissbacteria bacterium RIFCSPLOWO2_01_FULL_37_9</name>
    <dbReference type="NCBI Taxonomy" id="1797724"/>
    <lineage>
        <taxon>Bacteria</taxon>
        <taxon>Candidatus Curtissiibacteriota</taxon>
    </lineage>
</organism>
<evidence type="ECO:0000259" key="1">
    <source>
        <dbReference type="Pfam" id="PF13649"/>
    </source>
</evidence>
<reference evidence="2 3" key="1">
    <citation type="journal article" date="2016" name="Nat. Commun.">
        <title>Thousands of microbial genomes shed light on interconnected biogeochemical processes in an aquifer system.</title>
        <authorList>
            <person name="Anantharaman K."/>
            <person name="Brown C.T."/>
            <person name="Hug L.A."/>
            <person name="Sharon I."/>
            <person name="Castelle C.J."/>
            <person name="Probst A.J."/>
            <person name="Thomas B.C."/>
            <person name="Singh A."/>
            <person name="Wilkins M.J."/>
            <person name="Karaoz U."/>
            <person name="Brodie E.L."/>
            <person name="Williams K.H."/>
            <person name="Hubbard S.S."/>
            <person name="Banfield J.F."/>
        </authorList>
    </citation>
    <scope>NUCLEOTIDE SEQUENCE [LARGE SCALE GENOMIC DNA]</scope>
</reference>
<dbReference type="PANTHER" id="PTHR43591:SF24">
    <property type="entry name" value="2-METHOXY-6-POLYPRENYL-1,4-BENZOQUINOL METHYLASE, MITOCHONDRIAL"/>
    <property type="match status" value="1"/>
</dbReference>
<dbReference type="InterPro" id="IPR041698">
    <property type="entry name" value="Methyltransf_25"/>
</dbReference>
<comment type="caution">
    <text evidence="2">The sequence shown here is derived from an EMBL/GenBank/DDBJ whole genome shotgun (WGS) entry which is preliminary data.</text>
</comment>
<dbReference type="InterPro" id="IPR029063">
    <property type="entry name" value="SAM-dependent_MTases_sf"/>
</dbReference>
<dbReference type="EMBL" id="MFBN01000057">
    <property type="protein sequence ID" value="OGD93871.1"/>
    <property type="molecule type" value="Genomic_DNA"/>
</dbReference>
<dbReference type="Proteomes" id="UP000178336">
    <property type="component" value="Unassembled WGS sequence"/>
</dbReference>
<name>A0A1F5GPU4_9BACT</name>
<feature type="domain" description="Methyltransferase" evidence="1">
    <location>
        <begin position="47"/>
        <end position="143"/>
    </location>
</feature>
<dbReference type="GO" id="GO:0008168">
    <property type="term" value="F:methyltransferase activity"/>
    <property type="evidence" value="ECO:0007669"/>
    <property type="project" value="TreeGrafter"/>
</dbReference>
<protein>
    <recommendedName>
        <fullName evidence="1">Methyltransferase domain-containing protein</fullName>
    </recommendedName>
</protein>
<evidence type="ECO:0000313" key="3">
    <source>
        <dbReference type="Proteomes" id="UP000178336"/>
    </source>
</evidence>
<sequence>MNKKYTHALTLGFLTPYYDFIVNFAGFGRTIYEKIAGYISPKAGDKILDVGIGTANLALIINRKYPKVNIIGIDPDENILKIARRKVQKEKLSIKLTQAVAQNLPFVDNSFDFVISSFVIHHIPKQFKRQAFLEMKRVLKRNGKVVIVDFGIPKNFVTNIILSLFSLIEDVGPNKKGLIPRLLKEVGFSDVEEIGSKFGLISFYRAIKI</sequence>
<dbReference type="PANTHER" id="PTHR43591">
    <property type="entry name" value="METHYLTRANSFERASE"/>
    <property type="match status" value="1"/>
</dbReference>
<dbReference type="CDD" id="cd02440">
    <property type="entry name" value="AdoMet_MTases"/>
    <property type="match status" value="1"/>
</dbReference>
<dbReference type="AlphaFoldDB" id="A0A1F5GPU4"/>
<gene>
    <name evidence="2" type="ORF">A3A48_01410</name>
</gene>
<accession>A0A1F5GPU4</accession>
<proteinExistence type="predicted"/>
<dbReference type="Gene3D" id="3.40.50.150">
    <property type="entry name" value="Vaccinia Virus protein VP39"/>
    <property type="match status" value="1"/>
</dbReference>
<dbReference type="SUPFAM" id="SSF53335">
    <property type="entry name" value="S-adenosyl-L-methionine-dependent methyltransferases"/>
    <property type="match status" value="1"/>
</dbReference>
<evidence type="ECO:0000313" key="2">
    <source>
        <dbReference type="EMBL" id="OGD93871.1"/>
    </source>
</evidence>
<dbReference type="STRING" id="1797724.A3A48_01410"/>